<evidence type="ECO:0000313" key="2">
    <source>
        <dbReference type="EMBL" id="API55195.1"/>
    </source>
</evidence>
<evidence type="ECO:0000313" key="3">
    <source>
        <dbReference type="Proteomes" id="UP000183050"/>
    </source>
</evidence>
<dbReference type="AlphaFoldDB" id="A0A1L3ZHR5"/>
<evidence type="ECO:0000256" key="1">
    <source>
        <dbReference type="SAM" id="Phobius"/>
    </source>
</evidence>
<keyword evidence="1" id="KW-0812">Transmembrane</keyword>
<feature type="transmembrane region" description="Helical" evidence="1">
    <location>
        <begin position="35"/>
        <end position="57"/>
    </location>
</feature>
<sequence length="88" mass="9448">MLLQIFLFCVAAQVGERNAALIGTSGIRREVRSYFPYIIGAFAGALTAILLSHFFGLSGTPQLVMFGCLPALGGALSERFAQRLSQKP</sequence>
<dbReference type="Proteomes" id="UP000183050">
    <property type="component" value="Plasmid unnamed1"/>
</dbReference>
<reference evidence="2 3" key="1">
    <citation type="submission" date="2016-11" db="EMBL/GenBank/DDBJ databases">
        <title>Rhizobium leguminosarum bv. viciae strain Vaf12 isolated from Vavilovia formosa root nodules from Russia, Dagestan.</title>
        <authorList>
            <person name="Kimeklis A."/>
        </authorList>
    </citation>
    <scope>NUCLEOTIDE SEQUENCE [LARGE SCALE GENOMIC DNA]</scope>
    <source>
        <strain evidence="2 3">Vaf-108</strain>
        <plasmid evidence="3">Plasmid unnamed1</plasmid>
    </source>
</reference>
<gene>
    <name evidence="2" type="ORF">BMW22_26810</name>
</gene>
<keyword evidence="1" id="KW-0472">Membrane</keyword>
<keyword evidence="1" id="KW-1133">Transmembrane helix</keyword>
<organism evidence="2 3">
    <name type="scientific">Rhizobium leguminosarum</name>
    <dbReference type="NCBI Taxonomy" id="384"/>
    <lineage>
        <taxon>Bacteria</taxon>
        <taxon>Pseudomonadati</taxon>
        <taxon>Pseudomonadota</taxon>
        <taxon>Alphaproteobacteria</taxon>
        <taxon>Hyphomicrobiales</taxon>
        <taxon>Rhizobiaceae</taxon>
        <taxon>Rhizobium/Agrobacterium group</taxon>
        <taxon>Rhizobium</taxon>
    </lineage>
</organism>
<protein>
    <submittedName>
        <fullName evidence="2">Uncharacterized protein</fullName>
    </submittedName>
</protein>
<name>A0A1L3ZHR5_RHILE</name>
<accession>A0A1L3ZHR5</accession>
<proteinExistence type="predicted"/>
<dbReference type="EMBL" id="CP018229">
    <property type="protein sequence ID" value="API55195.1"/>
    <property type="molecule type" value="Genomic_DNA"/>
</dbReference>
<geneLocation type="plasmid" evidence="2">
    <name>unnamed1</name>
</geneLocation>
<keyword evidence="2" id="KW-0614">Plasmid</keyword>